<protein>
    <recommendedName>
        <fullName evidence="5">FRIGIDA-like protein</fullName>
    </recommendedName>
</protein>
<dbReference type="GO" id="GO:0009908">
    <property type="term" value="P:flower development"/>
    <property type="evidence" value="ECO:0007669"/>
    <property type="project" value="UniProtKB-KW"/>
</dbReference>
<evidence type="ECO:0000313" key="8">
    <source>
        <dbReference type="Proteomes" id="UP000026915"/>
    </source>
</evidence>
<evidence type="ECO:0000256" key="5">
    <source>
        <dbReference type="RuleBase" id="RU364012"/>
    </source>
</evidence>
<organism evidence="7 8">
    <name type="scientific">Theobroma cacao</name>
    <name type="common">Cacao</name>
    <name type="synonym">Cocoa</name>
    <dbReference type="NCBI Taxonomy" id="3641"/>
    <lineage>
        <taxon>Eukaryota</taxon>
        <taxon>Viridiplantae</taxon>
        <taxon>Streptophyta</taxon>
        <taxon>Embryophyta</taxon>
        <taxon>Tracheophyta</taxon>
        <taxon>Spermatophyta</taxon>
        <taxon>Magnoliopsida</taxon>
        <taxon>eudicotyledons</taxon>
        <taxon>Gunneridae</taxon>
        <taxon>Pentapetalae</taxon>
        <taxon>rosids</taxon>
        <taxon>malvids</taxon>
        <taxon>Malvales</taxon>
        <taxon>Malvaceae</taxon>
        <taxon>Byttnerioideae</taxon>
        <taxon>Theobroma</taxon>
    </lineage>
</organism>
<keyword evidence="4 5" id="KW-0287">Flowering</keyword>
<evidence type="ECO:0000313" key="7">
    <source>
        <dbReference type="EMBL" id="EOY26958.1"/>
    </source>
</evidence>
<feature type="region of interest" description="Disordered" evidence="6">
    <location>
        <begin position="85"/>
        <end position="144"/>
    </location>
</feature>
<reference evidence="7 8" key="1">
    <citation type="journal article" date="2013" name="Genome Biol.">
        <title>The genome sequence of the most widely cultivated cacao type and its use to identify candidate genes regulating pod color.</title>
        <authorList>
            <person name="Motamayor J.C."/>
            <person name="Mockaitis K."/>
            <person name="Schmutz J."/>
            <person name="Haiminen N."/>
            <person name="Iii D.L."/>
            <person name="Cornejo O."/>
            <person name="Findley S.D."/>
            <person name="Zheng P."/>
            <person name="Utro F."/>
            <person name="Royaert S."/>
            <person name="Saski C."/>
            <person name="Jenkins J."/>
            <person name="Podicheti R."/>
            <person name="Zhao M."/>
            <person name="Scheffler B.E."/>
            <person name="Stack J.C."/>
            <person name="Feltus F.A."/>
            <person name="Mustiga G.M."/>
            <person name="Amores F."/>
            <person name="Phillips W."/>
            <person name="Marelli J.P."/>
            <person name="May G.D."/>
            <person name="Shapiro H."/>
            <person name="Ma J."/>
            <person name="Bustamante C.D."/>
            <person name="Schnell R.J."/>
            <person name="Main D."/>
            <person name="Gilbert D."/>
            <person name="Parida L."/>
            <person name="Kuhn D.N."/>
        </authorList>
    </citation>
    <scope>NUCLEOTIDE SEQUENCE [LARGE SCALE GENOMIC DNA]</scope>
    <source>
        <strain evidence="8">cv. Matina 1-6</strain>
    </source>
</reference>
<dbReference type="STRING" id="3641.A0A061GC12"/>
<evidence type="ECO:0000256" key="4">
    <source>
        <dbReference type="ARBA" id="ARBA00023089"/>
    </source>
</evidence>
<accession>A0A061GC12</accession>
<dbReference type="GO" id="GO:0030154">
    <property type="term" value="P:cell differentiation"/>
    <property type="evidence" value="ECO:0007669"/>
    <property type="project" value="UniProtKB-KW"/>
</dbReference>
<dbReference type="InterPro" id="IPR012474">
    <property type="entry name" value="Frigida"/>
</dbReference>
<keyword evidence="2 5" id="KW-0217">Developmental protein</keyword>
<keyword evidence="3 5" id="KW-0221">Differentiation</keyword>
<name>A0A061GC12_THECC</name>
<evidence type="ECO:0000256" key="2">
    <source>
        <dbReference type="ARBA" id="ARBA00022473"/>
    </source>
</evidence>
<dbReference type="Gramene" id="EOY26958">
    <property type="protein sequence ID" value="EOY26958"/>
    <property type="gene ID" value="TCM_028912"/>
</dbReference>
<dbReference type="AlphaFoldDB" id="A0A061GC12"/>
<dbReference type="HOGENOM" id="CLU_1799975_0_0_1"/>
<sequence length="144" mass="16144">MGGTNATRCLYNHRGDNLYDENGRCGVGFLAEIIRKYLELFVHLQSAGAQVDVNAQELAARRTVIRCVQEYGLEADYPLDPLQERFAQLEKSKSDNRKRAGDSGKHQQPKKSRPNVGFRGFRGPPCRQAAPVYNNRSAYAGMPE</sequence>
<evidence type="ECO:0000256" key="6">
    <source>
        <dbReference type="SAM" id="MobiDB-lite"/>
    </source>
</evidence>
<dbReference type="Pfam" id="PF07899">
    <property type="entry name" value="Frigida"/>
    <property type="match status" value="1"/>
</dbReference>
<proteinExistence type="inferred from homology"/>
<dbReference type="EMBL" id="CM001884">
    <property type="protein sequence ID" value="EOY26958.1"/>
    <property type="molecule type" value="Genomic_DNA"/>
</dbReference>
<dbReference type="InParanoid" id="A0A061GC12"/>
<evidence type="ECO:0000256" key="3">
    <source>
        <dbReference type="ARBA" id="ARBA00022782"/>
    </source>
</evidence>
<dbReference type="eggNOG" id="ENOG502QTGU">
    <property type="taxonomic scope" value="Eukaryota"/>
</dbReference>
<comment type="similarity">
    <text evidence="1 5">Belongs to the Frigida family.</text>
</comment>
<dbReference type="Proteomes" id="UP000026915">
    <property type="component" value="Chromosome 6"/>
</dbReference>
<dbReference type="PANTHER" id="PTHR31791">
    <property type="entry name" value="FRIGIDA-LIKE PROTEIN 3-RELATED"/>
    <property type="match status" value="1"/>
</dbReference>
<dbReference type="PANTHER" id="PTHR31791:SF41">
    <property type="entry name" value="FRIGIDA-LIKE PROTEIN"/>
    <property type="match status" value="1"/>
</dbReference>
<keyword evidence="8" id="KW-1185">Reference proteome</keyword>
<evidence type="ECO:0000256" key="1">
    <source>
        <dbReference type="ARBA" id="ARBA00008956"/>
    </source>
</evidence>
<gene>
    <name evidence="7" type="ORF">TCM_028912</name>
</gene>
<feature type="compositionally biased region" description="Basic and acidic residues" evidence="6">
    <location>
        <begin position="87"/>
        <end position="105"/>
    </location>
</feature>